<dbReference type="GO" id="GO:0043138">
    <property type="term" value="F:3'-5' DNA helicase activity"/>
    <property type="evidence" value="ECO:0007669"/>
    <property type="project" value="TreeGrafter"/>
</dbReference>
<dbReference type="AlphaFoldDB" id="A0A4Z0KGN6"/>
<evidence type="ECO:0000259" key="6">
    <source>
        <dbReference type="PROSITE" id="PS51198"/>
    </source>
</evidence>
<dbReference type="GO" id="GO:0003677">
    <property type="term" value="F:DNA binding"/>
    <property type="evidence" value="ECO:0007669"/>
    <property type="project" value="InterPro"/>
</dbReference>
<accession>A0A4Z0KGN6</accession>
<sequence>MSDLQLINAPAGSGKSTEIKRLVREWSEEHPLDRLLCVTYTNRAADELKADISSPYIEVSTIHSFLSGFARSLFSAQEVVDYYFEVYGDAIKTRIENAEESITTEESNARYREELGDPLTFELVRESVKSLYYNERPFNTLYRGGLSHDNLLSFVASCAKRFPNIYRRISAKYCLVIIDEYQDTDVNVLEFFLEAFKDSAAGLHLYGDRMQQIYKTDPGRFQALIGAFEVPQREVVNYRSTRAIVTVLNSIYNDENLRQIAYSKADGSVPRVHFTRTPELTVERIADPDTLILSVHNSSIFDAIGGKELFDALKQVPDHGHNSRYPAVTVLMEPSWDRVANPLIRLLYGLLEIEDQHSRGRIGTVISTLRSNAKDFGEFTLKVHDDKAIFAGHLDELFSVMRDETVTIGAVLKTLSSLSVSRAADVNGYLEGVHYDALLDVLFQQVRNVFDFRSSPTRSTQHGVKGESHEKVVFVAERSFNPSVRINTLFDLWPEYELNLDVLETLLVELSRLFQSAKGSVGVNISQLNKESFPAYEDAITAEVRTIVDSMVGSELFNEIYGTTFDAYLKKPGVTNAKKLFSLSAIEGLLSAYRLFYVGCSRAKSELDVVIPIAEVSDMHATMEKLRHLGFEVCEAEPYVSGWSGTTVTEQISPTT</sequence>
<dbReference type="Gene3D" id="3.40.50.300">
    <property type="entry name" value="P-loop containing nucleotide triphosphate hydrolases"/>
    <property type="match status" value="1"/>
</dbReference>
<dbReference type="Pfam" id="PF13245">
    <property type="entry name" value="AAA_19"/>
    <property type="match status" value="1"/>
</dbReference>
<organism evidence="7 8">
    <name type="scientific">Brevibacterium aurantiacum</name>
    <dbReference type="NCBI Taxonomy" id="273384"/>
    <lineage>
        <taxon>Bacteria</taxon>
        <taxon>Bacillati</taxon>
        <taxon>Actinomycetota</taxon>
        <taxon>Actinomycetes</taxon>
        <taxon>Micrococcales</taxon>
        <taxon>Brevibacteriaceae</taxon>
        <taxon>Brevibacterium</taxon>
    </lineage>
</organism>
<keyword evidence="3 5" id="KW-0347">Helicase</keyword>
<evidence type="ECO:0000256" key="4">
    <source>
        <dbReference type="ARBA" id="ARBA00022840"/>
    </source>
</evidence>
<dbReference type="InterPro" id="IPR000212">
    <property type="entry name" value="DNA_helicase_UvrD/REP"/>
</dbReference>
<name>A0A4Z0KGN6_BREAU</name>
<dbReference type="GO" id="GO:0000725">
    <property type="term" value="P:recombinational repair"/>
    <property type="evidence" value="ECO:0007669"/>
    <property type="project" value="TreeGrafter"/>
</dbReference>
<reference evidence="7 8" key="1">
    <citation type="submission" date="2018-10" db="EMBL/GenBank/DDBJ databases">
        <title>Brevibacterium genomes from Austrain hard cheese rinds.</title>
        <authorList>
            <person name="Anast J.M."/>
            <person name="Dzieciol M."/>
            <person name="Schultz D.L."/>
            <person name="Mann E."/>
            <person name="Wagner M."/>
            <person name="Schmitz-Esser S."/>
        </authorList>
    </citation>
    <scope>NUCLEOTIDE SEQUENCE [LARGE SCALE GENOMIC DNA]</scope>
    <source>
        <strain evidence="7 8">L261</strain>
    </source>
</reference>
<keyword evidence="2 5" id="KW-0378">Hydrolase</keyword>
<dbReference type="InterPro" id="IPR014016">
    <property type="entry name" value="UvrD-like_ATP-bd"/>
</dbReference>
<evidence type="ECO:0000256" key="2">
    <source>
        <dbReference type="ARBA" id="ARBA00022801"/>
    </source>
</evidence>
<dbReference type="GO" id="GO:0005524">
    <property type="term" value="F:ATP binding"/>
    <property type="evidence" value="ECO:0007669"/>
    <property type="project" value="UniProtKB-UniRule"/>
</dbReference>
<gene>
    <name evidence="7" type="ORF">EB834_19825</name>
</gene>
<feature type="domain" description="UvrD-like helicase ATP-binding" evidence="6">
    <location>
        <begin position="1"/>
        <end position="260"/>
    </location>
</feature>
<comment type="caution">
    <text evidence="7">The sequence shown here is derived from an EMBL/GenBank/DDBJ whole genome shotgun (WGS) entry which is preliminary data.</text>
</comment>
<evidence type="ECO:0000313" key="7">
    <source>
        <dbReference type="EMBL" id="TGD36422.1"/>
    </source>
</evidence>
<dbReference type="SUPFAM" id="SSF52540">
    <property type="entry name" value="P-loop containing nucleoside triphosphate hydrolases"/>
    <property type="match status" value="1"/>
</dbReference>
<evidence type="ECO:0000256" key="3">
    <source>
        <dbReference type="ARBA" id="ARBA00022806"/>
    </source>
</evidence>
<dbReference type="PROSITE" id="PS51198">
    <property type="entry name" value="UVRD_HELICASE_ATP_BIND"/>
    <property type="match status" value="1"/>
</dbReference>
<evidence type="ECO:0000256" key="5">
    <source>
        <dbReference type="PROSITE-ProRule" id="PRU00560"/>
    </source>
</evidence>
<keyword evidence="1 5" id="KW-0547">Nucleotide-binding</keyword>
<keyword evidence="4 5" id="KW-0067">ATP-binding</keyword>
<dbReference type="GO" id="GO:0016787">
    <property type="term" value="F:hydrolase activity"/>
    <property type="evidence" value="ECO:0007669"/>
    <property type="project" value="UniProtKB-UniRule"/>
</dbReference>
<dbReference type="EMBL" id="RHFF01000036">
    <property type="protein sequence ID" value="TGD36422.1"/>
    <property type="molecule type" value="Genomic_DNA"/>
</dbReference>
<evidence type="ECO:0000313" key="8">
    <source>
        <dbReference type="Proteomes" id="UP000297736"/>
    </source>
</evidence>
<feature type="binding site" evidence="5">
    <location>
        <begin position="9"/>
        <end position="16"/>
    </location>
    <ligand>
        <name>ATP</name>
        <dbReference type="ChEBI" id="CHEBI:30616"/>
    </ligand>
</feature>
<dbReference type="RefSeq" id="WP_135448581.1">
    <property type="nucleotide sequence ID" value="NZ_RHFF01000036.1"/>
</dbReference>
<proteinExistence type="predicted"/>
<dbReference type="InterPro" id="IPR027417">
    <property type="entry name" value="P-loop_NTPase"/>
</dbReference>
<dbReference type="PANTHER" id="PTHR11070:SF2">
    <property type="entry name" value="ATP-DEPENDENT DNA HELICASE SRS2"/>
    <property type="match status" value="1"/>
</dbReference>
<dbReference type="Proteomes" id="UP000297736">
    <property type="component" value="Unassembled WGS sequence"/>
</dbReference>
<dbReference type="PANTHER" id="PTHR11070">
    <property type="entry name" value="UVRD / RECB / PCRA DNA HELICASE FAMILY MEMBER"/>
    <property type="match status" value="1"/>
</dbReference>
<protein>
    <submittedName>
        <fullName evidence="7">ATP-dependent helicase</fullName>
    </submittedName>
</protein>
<evidence type="ECO:0000256" key="1">
    <source>
        <dbReference type="ARBA" id="ARBA00022741"/>
    </source>
</evidence>